<dbReference type="EMBL" id="KL648097">
    <property type="protein sequence ID" value="KEY72202.1"/>
    <property type="molecule type" value="Genomic_DNA"/>
</dbReference>
<feature type="compositionally biased region" description="Polar residues" evidence="2">
    <location>
        <begin position="17"/>
        <end position="38"/>
    </location>
</feature>
<sequence>MHLGFGQHRIPGLGSAALQQTPGDSIVNSGPPASQFASSTEGVLLPSLLEDDLSEQASAVPTDAQRILELKQIIENVPSQQTIRTLFQKAFHEDREHRVLEFNKLTSYQDQLIKTKNKEIGQLELQVSRLKAELARANEFKEEMEGLRRQPPEYYRPRSSSRLEWRQAGDAEMSGQKRPKLDHSDSCEDDGLRLIPYNTPTKIEGKNLTPRRTPLVLHAIDVSSDLKLMIINPAPDSAPSVLPASYPSSPAIDPDQSKGDFAIEFQAMTSVLQGLRFVPQEHRATIDKRHPRELVAFVLPTSESRARRLYEVWQHGVLGRWYCLHCVYGSNASIGQVMKNSTDPCVVHGKKNKRIMIKMIGGQRMLDLIT</sequence>
<proteinExistence type="predicted"/>
<protein>
    <submittedName>
        <fullName evidence="3">Uncharacterized protein</fullName>
    </submittedName>
</protein>
<keyword evidence="4" id="KW-1185">Reference proteome</keyword>
<feature type="coiled-coil region" evidence="1">
    <location>
        <begin position="113"/>
        <end position="150"/>
    </location>
</feature>
<reference evidence="3 4" key="1">
    <citation type="journal article" date="2014" name="BMC Genomics">
        <title>Comparative genome sequencing reveals chemotype-specific gene clusters in the toxigenic black mold Stachybotrys.</title>
        <authorList>
            <person name="Semeiks J."/>
            <person name="Borek D."/>
            <person name="Otwinowski Z."/>
            <person name="Grishin N.V."/>
        </authorList>
    </citation>
    <scope>NUCLEOTIDE SEQUENCE [LARGE SCALE GENOMIC DNA]</scope>
    <source>
        <strain evidence="4">CBS 109288 / IBT 7711</strain>
    </source>
</reference>
<dbReference type="AlphaFoldDB" id="A0A084B3S3"/>
<gene>
    <name evidence="3" type="ORF">S7711_10347</name>
</gene>
<feature type="region of interest" description="Disordered" evidence="2">
    <location>
        <begin position="14"/>
        <end position="38"/>
    </location>
</feature>
<evidence type="ECO:0000313" key="4">
    <source>
        <dbReference type="Proteomes" id="UP000028045"/>
    </source>
</evidence>
<dbReference type="OrthoDB" id="10296688at2759"/>
<evidence type="ECO:0000313" key="3">
    <source>
        <dbReference type="EMBL" id="KEY72202.1"/>
    </source>
</evidence>
<name>A0A084B3S3_STACB</name>
<accession>A0A084B3S3</accession>
<dbReference type="HOGENOM" id="CLU_748370_0_0_1"/>
<evidence type="ECO:0000256" key="1">
    <source>
        <dbReference type="SAM" id="Coils"/>
    </source>
</evidence>
<keyword evidence="1" id="KW-0175">Coiled coil</keyword>
<feature type="region of interest" description="Disordered" evidence="2">
    <location>
        <begin position="167"/>
        <end position="187"/>
    </location>
</feature>
<evidence type="ECO:0000256" key="2">
    <source>
        <dbReference type="SAM" id="MobiDB-lite"/>
    </source>
</evidence>
<dbReference type="Proteomes" id="UP000028045">
    <property type="component" value="Unassembled WGS sequence"/>
</dbReference>
<organism evidence="3 4">
    <name type="scientific">Stachybotrys chartarum (strain CBS 109288 / IBT 7711)</name>
    <name type="common">Toxic black mold</name>
    <name type="synonym">Stilbospora chartarum</name>
    <dbReference type="NCBI Taxonomy" id="1280523"/>
    <lineage>
        <taxon>Eukaryota</taxon>
        <taxon>Fungi</taxon>
        <taxon>Dikarya</taxon>
        <taxon>Ascomycota</taxon>
        <taxon>Pezizomycotina</taxon>
        <taxon>Sordariomycetes</taxon>
        <taxon>Hypocreomycetidae</taxon>
        <taxon>Hypocreales</taxon>
        <taxon>Stachybotryaceae</taxon>
        <taxon>Stachybotrys</taxon>
    </lineage>
</organism>